<dbReference type="NCBIfam" id="NF002325">
    <property type="entry name" value="PRK01278.1"/>
    <property type="match status" value="1"/>
</dbReference>
<evidence type="ECO:0000313" key="13">
    <source>
        <dbReference type="EMBL" id="AKO65325.1"/>
    </source>
</evidence>
<dbReference type="EC" id="2.6.1.76" evidence="3"/>
<gene>
    <name evidence="13" type="ORF">VI33_00710</name>
</gene>
<dbReference type="PATRIC" id="fig|1623450.3.peg.144"/>
<dbReference type="InterPro" id="IPR049704">
    <property type="entry name" value="Aminotrans_3_PPA_site"/>
</dbReference>
<name>A0A0H4IZX1_9PROT</name>
<dbReference type="FunFam" id="3.40.640.10:FF:000004">
    <property type="entry name" value="Acetylornithine aminotransferase"/>
    <property type="match status" value="1"/>
</dbReference>
<evidence type="ECO:0000256" key="12">
    <source>
        <dbReference type="RuleBase" id="RU003560"/>
    </source>
</evidence>
<dbReference type="InterPro" id="IPR015424">
    <property type="entry name" value="PyrdxlP-dep_Trfase"/>
</dbReference>
<dbReference type="Proteomes" id="UP000066549">
    <property type="component" value="Chromosome"/>
</dbReference>
<evidence type="ECO:0000256" key="2">
    <source>
        <dbReference type="ARBA" id="ARBA00004946"/>
    </source>
</evidence>
<accession>A0A0H4IZX1</accession>
<evidence type="ECO:0000256" key="11">
    <source>
        <dbReference type="ARBA" id="ARBA00049111"/>
    </source>
</evidence>
<evidence type="ECO:0000256" key="9">
    <source>
        <dbReference type="ARBA" id="ARBA00022898"/>
    </source>
</evidence>
<dbReference type="InterPro" id="IPR004636">
    <property type="entry name" value="AcOrn/SuccOrn_fam"/>
</dbReference>
<dbReference type="PIRSF" id="PIRSF000521">
    <property type="entry name" value="Transaminase_4ab_Lys_Orn"/>
    <property type="match status" value="1"/>
</dbReference>
<dbReference type="AlphaFoldDB" id="A0A0H4IZX1"/>
<comment type="catalytic activity">
    <reaction evidence="11">
        <text>L-2,4-diaminobutanoate + 2-oxoglutarate = L-aspartate 4-semialdehyde + L-glutamate</text>
        <dbReference type="Rhea" id="RHEA:11160"/>
        <dbReference type="ChEBI" id="CHEBI:16810"/>
        <dbReference type="ChEBI" id="CHEBI:29985"/>
        <dbReference type="ChEBI" id="CHEBI:58761"/>
        <dbReference type="ChEBI" id="CHEBI:537519"/>
        <dbReference type="EC" id="2.6.1.76"/>
    </reaction>
</comment>
<keyword evidence="7" id="KW-0028">Amino-acid biosynthesis</keyword>
<reference evidence="13 14" key="1">
    <citation type="submission" date="2015-03" db="EMBL/GenBank/DDBJ databases">
        <title>Comparative analysis of the OM43 clade including a novel species from Red Sea uncovers genomic and metabolic diversity among marine methylotrophs.</title>
        <authorList>
            <person name="Jimenez-Infante F."/>
            <person name="Ngugi D.K."/>
            <person name="Vinu M."/>
            <person name="Alam I."/>
            <person name="Kamau A."/>
            <person name="Blom J."/>
            <person name="Bajic V.B."/>
            <person name="Stingl U."/>
        </authorList>
    </citation>
    <scope>NUCLEOTIDE SEQUENCE [LARGE SCALE GENOMIC DNA]</scope>
    <source>
        <strain evidence="13 14">MBRSH7</strain>
    </source>
</reference>
<dbReference type="GO" id="GO:0030170">
    <property type="term" value="F:pyridoxal phosphate binding"/>
    <property type="evidence" value="ECO:0007669"/>
    <property type="project" value="InterPro"/>
</dbReference>
<evidence type="ECO:0000256" key="4">
    <source>
        <dbReference type="ARBA" id="ARBA00014798"/>
    </source>
</evidence>
<evidence type="ECO:0000256" key="10">
    <source>
        <dbReference type="ARBA" id="ARBA00029440"/>
    </source>
</evidence>
<evidence type="ECO:0000256" key="7">
    <source>
        <dbReference type="ARBA" id="ARBA00022605"/>
    </source>
</evidence>
<keyword evidence="14" id="KW-1185">Reference proteome</keyword>
<evidence type="ECO:0000256" key="6">
    <source>
        <dbReference type="ARBA" id="ARBA00022576"/>
    </source>
</evidence>
<protein>
    <recommendedName>
        <fullName evidence="4">Diaminobutyrate--2-oxoglutarate transaminase</fullName>
        <ecNumber evidence="3">2.6.1.76</ecNumber>
    </recommendedName>
</protein>
<organism evidence="13 14">
    <name type="scientific">Methylophilales bacterium MBRS-H7</name>
    <dbReference type="NCBI Taxonomy" id="1623450"/>
    <lineage>
        <taxon>Bacteria</taxon>
        <taxon>Pseudomonadati</taxon>
        <taxon>Pseudomonadota</taxon>
        <taxon>Betaproteobacteria</taxon>
        <taxon>Nitrosomonadales</taxon>
        <taxon>OM43 clade</taxon>
    </lineage>
</organism>
<keyword evidence="9 12" id="KW-0663">Pyridoxal phosphate</keyword>
<dbReference type="OrthoDB" id="3398487at2"/>
<evidence type="ECO:0000256" key="8">
    <source>
        <dbReference type="ARBA" id="ARBA00022679"/>
    </source>
</evidence>
<keyword evidence="8 13" id="KW-0808">Transferase</keyword>
<comment type="cofactor">
    <cofactor evidence="1">
        <name>pyridoxal 5'-phosphate</name>
        <dbReference type="ChEBI" id="CHEBI:597326"/>
    </cofactor>
</comment>
<evidence type="ECO:0000256" key="3">
    <source>
        <dbReference type="ARBA" id="ARBA00013155"/>
    </source>
</evidence>
<comment type="pathway">
    <text evidence="2">Amine and polyamine biosynthesis; ectoine biosynthesis; L-ectoine from L-aspartate 4-semialdehyde: step 1/3.</text>
</comment>
<keyword evidence="5" id="KW-0055">Arginine biosynthesis</keyword>
<evidence type="ECO:0000313" key="14">
    <source>
        <dbReference type="Proteomes" id="UP000066549"/>
    </source>
</evidence>
<dbReference type="Pfam" id="PF00202">
    <property type="entry name" value="Aminotran_3"/>
    <property type="match status" value="1"/>
</dbReference>
<dbReference type="InterPro" id="IPR015422">
    <property type="entry name" value="PyrdxlP-dep_Trfase_small"/>
</dbReference>
<dbReference type="SUPFAM" id="SSF53383">
    <property type="entry name" value="PLP-dependent transferases"/>
    <property type="match status" value="1"/>
</dbReference>
<dbReference type="CDD" id="cd00610">
    <property type="entry name" value="OAT_like"/>
    <property type="match status" value="1"/>
</dbReference>
<evidence type="ECO:0000256" key="5">
    <source>
        <dbReference type="ARBA" id="ARBA00022571"/>
    </source>
</evidence>
<dbReference type="InterPro" id="IPR015421">
    <property type="entry name" value="PyrdxlP-dep_Trfase_major"/>
</dbReference>
<dbReference type="PROSITE" id="PS00600">
    <property type="entry name" value="AA_TRANSFER_CLASS_3"/>
    <property type="match status" value="1"/>
</dbReference>
<dbReference type="GO" id="GO:0006526">
    <property type="term" value="P:L-arginine biosynthetic process"/>
    <property type="evidence" value="ECO:0007669"/>
    <property type="project" value="UniProtKB-KW"/>
</dbReference>
<dbReference type="InterPro" id="IPR005814">
    <property type="entry name" value="Aminotrans_3"/>
</dbReference>
<dbReference type="NCBIfam" id="TIGR00707">
    <property type="entry name" value="argD"/>
    <property type="match status" value="1"/>
</dbReference>
<evidence type="ECO:0000256" key="1">
    <source>
        <dbReference type="ARBA" id="ARBA00001933"/>
    </source>
</evidence>
<comment type="pathway">
    <text evidence="10">Amino-acid biosynthesis.</text>
</comment>
<dbReference type="PANTHER" id="PTHR11986">
    <property type="entry name" value="AMINOTRANSFERASE CLASS III"/>
    <property type="match status" value="1"/>
</dbReference>
<dbReference type="InterPro" id="IPR050103">
    <property type="entry name" value="Class-III_PLP-dep_AT"/>
</dbReference>
<dbReference type="GO" id="GO:0045303">
    <property type="term" value="F:diaminobutyrate-2-oxoglutarate transaminase activity"/>
    <property type="evidence" value="ECO:0007669"/>
    <property type="project" value="UniProtKB-EC"/>
</dbReference>
<dbReference type="GO" id="GO:0042802">
    <property type="term" value="F:identical protein binding"/>
    <property type="evidence" value="ECO:0007669"/>
    <property type="project" value="TreeGrafter"/>
</dbReference>
<dbReference type="Gene3D" id="3.90.1150.10">
    <property type="entry name" value="Aspartate Aminotransferase, domain 1"/>
    <property type="match status" value="1"/>
</dbReference>
<dbReference type="Gene3D" id="3.40.640.10">
    <property type="entry name" value="Type I PLP-dependent aspartate aminotransferase-like (Major domain)"/>
    <property type="match status" value="1"/>
</dbReference>
<comment type="similarity">
    <text evidence="12">Belongs to the class-III pyridoxal-phosphate-dependent aminotransferase family.</text>
</comment>
<proteinExistence type="inferred from homology"/>
<keyword evidence="6 13" id="KW-0032">Aminotransferase</keyword>
<dbReference type="PANTHER" id="PTHR11986:SF79">
    <property type="entry name" value="ACETYLORNITHINE AMINOTRANSFERASE, MITOCHONDRIAL"/>
    <property type="match status" value="1"/>
</dbReference>
<dbReference type="EMBL" id="CP011002">
    <property type="protein sequence ID" value="AKO65325.1"/>
    <property type="molecule type" value="Genomic_DNA"/>
</dbReference>
<sequence>MESKYSILKTYGRLPISFEKGEGVWLFDKEGNKYLDALAGVAVNTLGHVHPHFTSGLKDQLDQFIHLSNYVNIGEQEKLAERLASITGMSAVFFSNSGCEANEAAIKFARLFANSKKITDPQIIVMENSFHGRTMATLSATGSRKVQAGFEPLLKGFIRVPFDDLDSIKKIADQNKNVVAVLVEPIQGEGGIKLPKNLSSYLNDLRKICDQNEWLLMLDEVQTGVGRTGRLYAFQYSDIKPDVLTSAKGLGSGVPIGATLVNEKITNIIKPGQHGSTFGGNPLACRAGNLTLDVLDQEKLYLNATIQGSKIAHAVREQTKSLDFVIDVRQQGLMIGIELGHDCPELMTLALEYNLLISVTSGNVIRIVPPLVINDDESEFLVSNLILMLKDYLKENKV</sequence>